<dbReference type="EMBL" id="BMMW01000001">
    <property type="protein sequence ID" value="GGK34954.1"/>
    <property type="molecule type" value="Genomic_DNA"/>
</dbReference>
<organism evidence="2 3">
    <name type="scientific">Nocardia camponoti</name>
    <dbReference type="NCBI Taxonomy" id="1616106"/>
    <lineage>
        <taxon>Bacteria</taxon>
        <taxon>Bacillati</taxon>
        <taxon>Actinomycetota</taxon>
        <taxon>Actinomycetes</taxon>
        <taxon>Mycobacteriales</taxon>
        <taxon>Nocardiaceae</taxon>
        <taxon>Nocardia</taxon>
    </lineage>
</organism>
<reference evidence="2" key="2">
    <citation type="submission" date="2020-09" db="EMBL/GenBank/DDBJ databases">
        <authorList>
            <person name="Sun Q."/>
            <person name="Zhou Y."/>
        </authorList>
    </citation>
    <scope>NUCLEOTIDE SEQUENCE</scope>
    <source>
        <strain evidence="2">CGMCC 4.7278</strain>
    </source>
</reference>
<dbReference type="RefSeq" id="WP_229683640.1">
    <property type="nucleotide sequence ID" value="NZ_BMMW01000001.1"/>
</dbReference>
<reference evidence="2" key="1">
    <citation type="journal article" date="2014" name="Int. J. Syst. Evol. Microbiol.">
        <title>Complete genome sequence of Corynebacterium casei LMG S-19264T (=DSM 44701T), isolated from a smear-ripened cheese.</title>
        <authorList>
            <consortium name="US DOE Joint Genome Institute (JGI-PGF)"/>
            <person name="Walter F."/>
            <person name="Albersmeier A."/>
            <person name="Kalinowski J."/>
            <person name="Ruckert C."/>
        </authorList>
    </citation>
    <scope>NUCLEOTIDE SEQUENCE</scope>
    <source>
        <strain evidence="2">CGMCC 4.7278</strain>
    </source>
</reference>
<dbReference type="AlphaFoldDB" id="A0A917Q9U6"/>
<dbReference type="Gene3D" id="3.40.50.1000">
    <property type="entry name" value="HAD superfamily/HAD-like"/>
    <property type="match status" value="1"/>
</dbReference>
<dbReference type="SUPFAM" id="SSF56784">
    <property type="entry name" value="HAD-like"/>
    <property type="match status" value="1"/>
</dbReference>
<dbReference type="InterPro" id="IPR010033">
    <property type="entry name" value="HAD_SF_ppase_IIIC"/>
</dbReference>
<protein>
    <recommendedName>
        <fullName evidence="4">HAD-IIIC family phosphatase</fullName>
    </recommendedName>
</protein>
<evidence type="ECO:0000313" key="2">
    <source>
        <dbReference type="EMBL" id="GGK34954.1"/>
    </source>
</evidence>
<evidence type="ECO:0000313" key="3">
    <source>
        <dbReference type="Proteomes" id="UP000612956"/>
    </source>
</evidence>
<dbReference type="Proteomes" id="UP000612956">
    <property type="component" value="Unassembled WGS sequence"/>
</dbReference>
<dbReference type="NCBIfam" id="TIGR01681">
    <property type="entry name" value="HAD-SF-IIIC"/>
    <property type="match status" value="1"/>
</dbReference>
<evidence type="ECO:0008006" key="4">
    <source>
        <dbReference type="Google" id="ProtNLM"/>
    </source>
</evidence>
<dbReference type="InterPro" id="IPR036412">
    <property type="entry name" value="HAD-like_sf"/>
</dbReference>
<gene>
    <name evidence="2" type="ORF">GCM10011591_03240</name>
</gene>
<dbReference type="InterPro" id="IPR023214">
    <property type="entry name" value="HAD_sf"/>
</dbReference>
<sequence length="167" mass="18542">MLRPAVRCLVWELDDTLWDGVVADQTITALRQPAVRTLTQLSERGVVHAVAARGDSARTLPALYRHGCYEMFSAIEVGWGRKSAALVRIARTLGLGLDSLAFVDAEPVERAEVARALPMVRCYAARNIDVLPLLPDFRHDLRTARAPFTRRGPMQTPPLGFERVPAR</sequence>
<keyword evidence="3" id="KW-1185">Reference proteome</keyword>
<proteinExistence type="predicted"/>
<accession>A0A917Q9U6</accession>
<evidence type="ECO:0000256" key="1">
    <source>
        <dbReference type="SAM" id="MobiDB-lite"/>
    </source>
</evidence>
<comment type="caution">
    <text evidence="2">The sequence shown here is derived from an EMBL/GenBank/DDBJ whole genome shotgun (WGS) entry which is preliminary data.</text>
</comment>
<feature type="region of interest" description="Disordered" evidence="1">
    <location>
        <begin position="148"/>
        <end position="167"/>
    </location>
</feature>
<name>A0A917Q9U6_9NOCA</name>